<dbReference type="NCBIfam" id="TIGR01557">
    <property type="entry name" value="myb_SHAQKYF"/>
    <property type="match status" value="1"/>
</dbReference>
<reference evidence="8" key="1">
    <citation type="submission" date="2024-10" db="EMBL/GenBank/DDBJ databases">
        <authorList>
            <person name="Ryan C."/>
        </authorList>
    </citation>
    <scope>NUCLEOTIDE SEQUENCE [LARGE SCALE GENOMIC DNA]</scope>
</reference>
<proteinExistence type="predicted"/>
<keyword evidence="4" id="KW-0804">Transcription</keyword>
<evidence type="ECO:0000256" key="6">
    <source>
        <dbReference type="SAM" id="MobiDB-lite"/>
    </source>
</evidence>
<dbReference type="InterPro" id="IPR001005">
    <property type="entry name" value="SANT/Myb"/>
</dbReference>
<dbReference type="InterPro" id="IPR009057">
    <property type="entry name" value="Homeodomain-like_sf"/>
</dbReference>
<organism evidence="8 9">
    <name type="scientific">Urochloa decumbens</name>
    <dbReference type="NCBI Taxonomy" id="240449"/>
    <lineage>
        <taxon>Eukaryota</taxon>
        <taxon>Viridiplantae</taxon>
        <taxon>Streptophyta</taxon>
        <taxon>Embryophyta</taxon>
        <taxon>Tracheophyta</taxon>
        <taxon>Spermatophyta</taxon>
        <taxon>Magnoliopsida</taxon>
        <taxon>Liliopsida</taxon>
        <taxon>Poales</taxon>
        <taxon>Poaceae</taxon>
        <taxon>PACMAD clade</taxon>
        <taxon>Panicoideae</taxon>
        <taxon>Panicodae</taxon>
        <taxon>Paniceae</taxon>
        <taxon>Melinidinae</taxon>
        <taxon>Urochloa</taxon>
    </lineage>
</organism>
<feature type="region of interest" description="Disordered" evidence="6">
    <location>
        <begin position="107"/>
        <end position="230"/>
    </location>
</feature>
<gene>
    <name evidence="8" type="ORF">URODEC1_LOCUS29731</name>
</gene>
<dbReference type="PROSITE" id="PS51294">
    <property type="entry name" value="HTH_MYB"/>
    <property type="match status" value="1"/>
</dbReference>
<keyword evidence="5" id="KW-0539">Nucleus</keyword>
<dbReference type="InterPro" id="IPR058673">
    <property type="entry name" value="HHO5-like_N"/>
</dbReference>
<dbReference type="Proteomes" id="UP001497457">
    <property type="component" value="Chromosome 15b"/>
</dbReference>
<dbReference type="GO" id="GO:0005634">
    <property type="term" value="C:nucleus"/>
    <property type="evidence" value="ECO:0007669"/>
    <property type="project" value="UniProtKB-SubCell"/>
</dbReference>
<keyword evidence="2" id="KW-0805">Transcription regulation</keyword>
<evidence type="ECO:0000259" key="7">
    <source>
        <dbReference type="PROSITE" id="PS51294"/>
    </source>
</evidence>
<dbReference type="SUPFAM" id="SSF46689">
    <property type="entry name" value="Homeodomain-like"/>
    <property type="match status" value="1"/>
</dbReference>
<dbReference type="GO" id="GO:0006355">
    <property type="term" value="P:regulation of DNA-templated transcription"/>
    <property type="evidence" value="ECO:0007669"/>
    <property type="project" value="UniProtKB-ARBA"/>
</dbReference>
<feature type="compositionally biased region" description="Low complexity" evidence="6">
    <location>
        <begin position="162"/>
        <end position="172"/>
    </location>
</feature>
<evidence type="ECO:0000313" key="8">
    <source>
        <dbReference type="EMBL" id="CAL4936125.1"/>
    </source>
</evidence>
<dbReference type="InterPro" id="IPR044787">
    <property type="entry name" value="HHO5-like"/>
</dbReference>
<feature type="compositionally biased region" description="Low complexity" evidence="6">
    <location>
        <begin position="211"/>
        <end position="223"/>
    </location>
</feature>
<feature type="compositionally biased region" description="Polar residues" evidence="6">
    <location>
        <begin position="190"/>
        <end position="201"/>
    </location>
</feature>
<dbReference type="GO" id="GO:0003677">
    <property type="term" value="F:DNA binding"/>
    <property type="evidence" value="ECO:0007669"/>
    <property type="project" value="UniProtKB-KW"/>
</dbReference>
<comment type="subcellular location">
    <subcellularLocation>
        <location evidence="1">Nucleus</location>
    </subcellularLocation>
</comment>
<keyword evidence="9" id="KW-1185">Reference proteome</keyword>
<evidence type="ECO:0000256" key="1">
    <source>
        <dbReference type="ARBA" id="ARBA00004123"/>
    </source>
</evidence>
<feature type="compositionally biased region" description="Basic and acidic residues" evidence="6">
    <location>
        <begin position="109"/>
        <end position="121"/>
    </location>
</feature>
<dbReference type="Pfam" id="PF00249">
    <property type="entry name" value="Myb_DNA-binding"/>
    <property type="match status" value="1"/>
</dbReference>
<dbReference type="InterPro" id="IPR017930">
    <property type="entry name" value="Myb_dom"/>
</dbReference>
<dbReference type="EMBL" id="OZ075125">
    <property type="protein sequence ID" value="CAL4936125.1"/>
    <property type="molecule type" value="Genomic_DNA"/>
</dbReference>
<evidence type="ECO:0000256" key="3">
    <source>
        <dbReference type="ARBA" id="ARBA00023125"/>
    </source>
</evidence>
<evidence type="ECO:0000256" key="4">
    <source>
        <dbReference type="ARBA" id="ARBA00023163"/>
    </source>
</evidence>
<dbReference type="Gene3D" id="1.10.10.60">
    <property type="entry name" value="Homeodomain-like"/>
    <property type="match status" value="1"/>
</dbReference>
<evidence type="ECO:0000256" key="2">
    <source>
        <dbReference type="ARBA" id="ARBA00023015"/>
    </source>
</evidence>
<keyword evidence="3" id="KW-0238">DNA-binding</keyword>
<feature type="compositionally biased region" description="Low complexity" evidence="6">
    <location>
        <begin position="305"/>
        <end position="320"/>
    </location>
</feature>
<name>A0ABC8Y2J2_9POAL</name>
<dbReference type="Pfam" id="PF26575">
    <property type="entry name" value="HHO5_N"/>
    <property type="match status" value="1"/>
</dbReference>
<accession>A0ABC8Y2J2</accession>
<dbReference type="PANTHER" id="PTHR31003:SF3">
    <property type="entry name" value="HOMEODOMAIN-LIKE SUPERFAMILY PROTEIN-RELATED"/>
    <property type="match status" value="1"/>
</dbReference>
<evidence type="ECO:0000313" key="9">
    <source>
        <dbReference type="Proteomes" id="UP001497457"/>
    </source>
</evidence>
<dbReference type="PANTHER" id="PTHR31003">
    <property type="entry name" value="MYB FAMILY TRANSCRIPTION FACTOR"/>
    <property type="match status" value="1"/>
</dbReference>
<dbReference type="AlphaFoldDB" id="A0ABC8Y2J2"/>
<protein>
    <recommendedName>
        <fullName evidence="7">HTH myb-type domain-containing protein</fullName>
    </recommendedName>
</protein>
<dbReference type="InterPro" id="IPR006447">
    <property type="entry name" value="Myb_dom_plants"/>
</dbReference>
<dbReference type="FunFam" id="1.10.10.60:FF:000002">
    <property type="entry name" value="Myb family transcription factor"/>
    <property type="match status" value="1"/>
</dbReference>
<evidence type="ECO:0000256" key="5">
    <source>
        <dbReference type="ARBA" id="ARBA00023242"/>
    </source>
</evidence>
<sequence>MGLDVAEIGMGLDLGLDLRLFAARSAGGMAAAAAKGAPAGIEACIRSLEEERRKIEVFRRELPLCVRLLADVIEELKEEATKRGGDLESRADDGDKKKWMSTAQLWVDSDAKSKSEKDQRSEMTSPEPKLLGAPMPIRAVPAVPPPQPPYFRRDDNAAATVGLPGLSLLPPSAKTSSISPVSAVDEHRQSATARFSATVSPSGPGLNLHAQTQQQQQQQQQQQSRKARRCWSPELHRQFVAALHQLGGPQVATPKQIREVMQVDGLTNDEVKSHLQKYRLHNRRSPGGAPVSQSIMLMGGLWVPQEQSSSQSGSPQGPLQFCGSGMAVSAATVGGDSSSSSSDEDDKSDEGYCRK</sequence>
<feature type="region of interest" description="Disordered" evidence="6">
    <location>
        <begin position="305"/>
        <end position="355"/>
    </location>
</feature>
<feature type="domain" description="HTH myb-type" evidence="7">
    <location>
        <begin position="223"/>
        <end position="283"/>
    </location>
</feature>